<comment type="subcellular location">
    <subcellularLocation>
        <location evidence="11">Nucleus</location>
    </subcellularLocation>
    <subcellularLocation>
        <location evidence="11">Cytoplasm</location>
    </subcellularLocation>
    <subcellularLocation>
        <location evidence="1">Preautophagosomal structure</location>
    </subcellularLocation>
</comment>
<keyword evidence="4 11" id="KW-0963">Cytoplasm</keyword>
<dbReference type="eggNOG" id="KOG2674">
    <property type="taxonomic scope" value="Eukaryota"/>
</dbReference>
<dbReference type="PANTHER" id="PTHR22624">
    <property type="entry name" value="CYSTEINE PROTEASE ATG4"/>
    <property type="match status" value="1"/>
</dbReference>
<dbReference type="Pfam" id="PF03416">
    <property type="entry name" value="Peptidase_C54"/>
    <property type="match status" value="2"/>
</dbReference>
<feature type="non-terminal residue" evidence="14">
    <location>
        <position position="602"/>
    </location>
</feature>
<feature type="compositionally biased region" description="Low complexity" evidence="12">
    <location>
        <begin position="69"/>
        <end position="86"/>
    </location>
</feature>
<dbReference type="InterPro" id="IPR005078">
    <property type="entry name" value="Peptidase_C54"/>
</dbReference>
<sequence length="602" mass="66031">MTEKRNKFLYRFIQDTVSSGRRRLSGNGSLSRLAAMSSPRRIRASSPAILQQPAEQSPEGSERAEESDSTSTSHSNSASHSHGHGTLSNAARQIDKAMRYLLDSDHHRNDKGEEIWLMGVCHAPGAPDFYADFATRIWLTYRSGFELIRDRQLIDLPPPVASLDGHLQGEWATDEAEPPGAYGFSSDSGWGCMLRTGQSLLANALLTAWFGRDWRRISEVETHQHSLYVHLLSLFLDTPHPTAPFSIHRMALAGKQLGKDIGQWFGPSTAAGAIKNLVSAYPLAGIGVVVGMDGALSKSEVFTASHSEWSDEEAALDWGDRPVLILLNLRLGLDRVNPIYHDTIKALFTFPQSVGIAGGRPCSSYHFVGAQGSDLIYLDPHHTRNTVRTVAEQDKERERQEEEEPKRGSRFTIRRSRQQQSASPAKSPRRVASSPPRTPSPPSPLQVPGSPPRTPPASPPPTTRSPPTTPPPRPHLKVPSSPSPATRSLSVPTSPVSPISPSLGPTAPLLPDSLNTHYQVAFTHADLATFHCTNPKMMPISAQDPSMLAGFLCKDIADWDDWRARMSRLPNQIISIQEGSARNVADVSLDDMLMSDDEDEFD</sequence>
<evidence type="ECO:0000256" key="1">
    <source>
        <dbReference type="ARBA" id="ARBA00004329"/>
    </source>
</evidence>
<evidence type="ECO:0000256" key="11">
    <source>
        <dbReference type="RuleBase" id="RU363115"/>
    </source>
</evidence>
<dbReference type="GO" id="GO:0000423">
    <property type="term" value="P:mitophagy"/>
    <property type="evidence" value="ECO:0007669"/>
    <property type="project" value="TreeGrafter"/>
</dbReference>
<comment type="similarity">
    <text evidence="2 11">Belongs to the peptidase C54 family.</text>
</comment>
<evidence type="ECO:0000256" key="3">
    <source>
        <dbReference type="ARBA" id="ARBA00022448"/>
    </source>
</evidence>
<evidence type="ECO:0000256" key="4">
    <source>
        <dbReference type="ARBA" id="ARBA00022490"/>
    </source>
</evidence>
<dbReference type="EMBL" id="GL377306">
    <property type="protein sequence ID" value="EFI97019.1"/>
    <property type="molecule type" value="Genomic_DNA"/>
</dbReference>
<keyword evidence="15" id="KW-1185">Reference proteome</keyword>
<dbReference type="SUPFAM" id="SSF54001">
    <property type="entry name" value="Cysteine proteinases"/>
    <property type="match status" value="2"/>
</dbReference>
<keyword evidence="9" id="KW-0072">Autophagy</keyword>
<feature type="compositionally biased region" description="Low complexity" evidence="12">
    <location>
        <begin position="488"/>
        <end position="503"/>
    </location>
</feature>
<comment type="function">
    <text evidence="11">Required for selective autophagic degradation of the nucleus (nucleophagy) as well as for mitophagy which contributes to regulate mitochondrial quantity and quality by eliminating the mitochondria to a basal level to fulfill cellular energy requirements and preventing excess ROS production.</text>
</comment>
<evidence type="ECO:0000256" key="6">
    <source>
        <dbReference type="ARBA" id="ARBA00022801"/>
    </source>
</evidence>
<evidence type="ECO:0000313" key="14">
    <source>
        <dbReference type="EMBL" id="EFI97019.1"/>
    </source>
</evidence>
<evidence type="ECO:0000256" key="7">
    <source>
        <dbReference type="ARBA" id="ARBA00022807"/>
    </source>
</evidence>
<dbReference type="GO" id="GO:0019786">
    <property type="term" value="F:protein-phosphatidylethanolamide deconjugating activity"/>
    <property type="evidence" value="ECO:0007669"/>
    <property type="project" value="InterPro"/>
</dbReference>
<dbReference type="FunCoup" id="D8Q5S7">
    <property type="interactions" value="124"/>
</dbReference>
<dbReference type="Proteomes" id="UP000007431">
    <property type="component" value="Unassembled WGS sequence"/>
</dbReference>
<dbReference type="GO" id="GO:0035973">
    <property type="term" value="P:aggrephagy"/>
    <property type="evidence" value="ECO:0007669"/>
    <property type="project" value="TreeGrafter"/>
</dbReference>
<evidence type="ECO:0000256" key="2">
    <source>
        <dbReference type="ARBA" id="ARBA00010958"/>
    </source>
</evidence>
<evidence type="ECO:0000256" key="5">
    <source>
        <dbReference type="ARBA" id="ARBA00022670"/>
    </source>
</evidence>
<dbReference type="PANTHER" id="PTHR22624:SF49">
    <property type="entry name" value="CYSTEINE PROTEASE"/>
    <property type="match status" value="1"/>
</dbReference>
<evidence type="ECO:0000256" key="8">
    <source>
        <dbReference type="ARBA" id="ARBA00022927"/>
    </source>
</evidence>
<feature type="compositionally biased region" description="Basic and acidic residues" evidence="12">
    <location>
        <begin position="391"/>
        <end position="407"/>
    </location>
</feature>
<feature type="compositionally biased region" description="Low complexity" evidence="12">
    <location>
        <begin position="421"/>
        <end position="435"/>
    </location>
</feature>
<dbReference type="VEuPathDB" id="FungiDB:SCHCODRAFT_02281713"/>
<evidence type="ECO:0000259" key="13">
    <source>
        <dbReference type="Pfam" id="PF03416"/>
    </source>
</evidence>
<feature type="region of interest" description="Disordered" evidence="12">
    <location>
        <begin position="386"/>
        <end position="504"/>
    </location>
</feature>
<dbReference type="AlphaFoldDB" id="D8Q5S7"/>
<dbReference type="EC" id="3.4.22.-" evidence="11"/>
<dbReference type="OrthoDB" id="2960936at2759"/>
<protein>
    <recommendedName>
        <fullName evidence="11">Cysteine protease</fullName>
        <ecNumber evidence="11">3.4.22.-</ecNumber>
    </recommendedName>
</protein>
<evidence type="ECO:0000313" key="15">
    <source>
        <dbReference type="Proteomes" id="UP000007431"/>
    </source>
</evidence>
<dbReference type="GO" id="GO:0016485">
    <property type="term" value="P:protein processing"/>
    <property type="evidence" value="ECO:0007669"/>
    <property type="project" value="TreeGrafter"/>
</dbReference>
<dbReference type="GO" id="GO:0000045">
    <property type="term" value="P:autophagosome assembly"/>
    <property type="evidence" value="ECO:0007669"/>
    <property type="project" value="TreeGrafter"/>
</dbReference>
<keyword evidence="6 11" id="KW-0378">Hydrolase</keyword>
<dbReference type="GO" id="GO:0015031">
    <property type="term" value="P:protein transport"/>
    <property type="evidence" value="ECO:0007669"/>
    <property type="project" value="UniProtKB-KW"/>
</dbReference>
<dbReference type="GeneID" id="9590003"/>
<dbReference type="OMA" id="STEWGHK"/>
<evidence type="ECO:0000256" key="9">
    <source>
        <dbReference type="ARBA" id="ARBA00023006"/>
    </source>
</evidence>
<feature type="domain" description="Peptidase C54 catalytic" evidence="13">
    <location>
        <begin position="519"/>
        <end position="564"/>
    </location>
</feature>
<keyword evidence="7" id="KW-0788">Thiol protease</keyword>
<feature type="compositionally biased region" description="Low complexity" evidence="12">
    <location>
        <begin position="25"/>
        <end position="49"/>
    </location>
</feature>
<dbReference type="InterPro" id="IPR038765">
    <property type="entry name" value="Papain-like_cys_pep_sf"/>
</dbReference>
<dbReference type="GO" id="GO:0005634">
    <property type="term" value="C:nucleus"/>
    <property type="evidence" value="ECO:0007669"/>
    <property type="project" value="UniProtKB-SubCell"/>
</dbReference>
<dbReference type="InParanoid" id="D8Q5S7"/>
<dbReference type="GO" id="GO:0000407">
    <property type="term" value="C:phagophore assembly site"/>
    <property type="evidence" value="ECO:0007669"/>
    <property type="project" value="UniProtKB-SubCell"/>
</dbReference>
<gene>
    <name evidence="14" type="ORF">SCHCODRAFT_109321</name>
</gene>
<proteinExistence type="inferred from homology"/>
<feature type="compositionally biased region" description="Pro residues" evidence="12">
    <location>
        <begin position="436"/>
        <end position="473"/>
    </location>
</feature>
<dbReference type="HOGENOM" id="CLU_453535_0_0_1"/>
<comment type="catalytic activity">
    <reaction evidence="10">
        <text>[protein]-C-terminal L-amino acid-glycyl-phosphatidylethanolamide + H2O = [protein]-C-terminal L-amino acid-glycine + a 1,2-diacyl-sn-glycero-3-phosphoethanolamine</text>
        <dbReference type="Rhea" id="RHEA:67548"/>
        <dbReference type="Rhea" id="RHEA-COMP:17323"/>
        <dbReference type="Rhea" id="RHEA-COMP:17324"/>
        <dbReference type="ChEBI" id="CHEBI:15377"/>
        <dbReference type="ChEBI" id="CHEBI:64612"/>
        <dbReference type="ChEBI" id="CHEBI:172940"/>
        <dbReference type="ChEBI" id="CHEBI:172941"/>
    </reaction>
    <physiologicalReaction direction="left-to-right" evidence="10">
        <dbReference type="Rhea" id="RHEA:67549"/>
    </physiologicalReaction>
</comment>
<dbReference type="RefSeq" id="XP_003031922.1">
    <property type="nucleotide sequence ID" value="XM_003031876.1"/>
</dbReference>
<organism evidence="15">
    <name type="scientific">Schizophyllum commune (strain H4-8 / FGSC 9210)</name>
    <name type="common">Split gill fungus</name>
    <dbReference type="NCBI Taxonomy" id="578458"/>
    <lineage>
        <taxon>Eukaryota</taxon>
        <taxon>Fungi</taxon>
        <taxon>Dikarya</taxon>
        <taxon>Basidiomycota</taxon>
        <taxon>Agaricomycotina</taxon>
        <taxon>Agaricomycetes</taxon>
        <taxon>Agaricomycetidae</taxon>
        <taxon>Agaricales</taxon>
        <taxon>Schizophyllaceae</taxon>
        <taxon>Schizophyllum</taxon>
    </lineage>
</organism>
<evidence type="ECO:0000256" key="10">
    <source>
        <dbReference type="ARBA" id="ARBA00029362"/>
    </source>
</evidence>
<dbReference type="InterPro" id="IPR046792">
    <property type="entry name" value="Peptidase_C54_cat"/>
</dbReference>
<dbReference type="KEGG" id="scm:SCHCO_02281713"/>
<keyword evidence="3" id="KW-0813">Transport</keyword>
<accession>D8Q5S7</accession>
<keyword evidence="5 11" id="KW-0645">Protease</keyword>
<reference evidence="14 15" key="1">
    <citation type="journal article" date="2010" name="Nat. Biotechnol.">
        <title>Genome sequence of the model mushroom Schizophyllum commune.</title>
        <authorList>
            <person name="Ohm R.A."/>
            <person name="de Jong J.F."/>
            <person name="Lugones L.G."/>
            <person name="Aerts A."/>
            <person name="Kothe E."/>
            <person name="Stajich J.E."/>
            <person name="de Vries R.P."/>
            <person name="Record E."/>
            <person name="Levasseur A."/>
            <person name="Baker S.E."/>
            <person name="Bartholomew K.A."/>
            <person name="Coutinho P.M."/>
            <person name="Erdmann S."/>
            <person name="Fowler T.J."/>
            <person name="Gathman A.C."/>
            <person name="Lombard V."/>
            <person name="Henrissat B."/>
            <person name="Knabe N."/>
            <person name="Kuees U."/>
            <person name="Lilly W.W."/>
            <person name="Lindquist E."/>
            <person name="Lucas S."/>
            <person name="Magnuson J.K."/>
            <person name="Piumi F."/>
            <person name="Raudaskoski M."/>
            <person name="Salamov A."/>
            <person name="Schmutz J."/>
            <person name="Schwarze F.W.M.R."/>
            <person name="vanKuyk P.A."/>
            <person name="Horton J.S."/>
            <person name="Grigoriev I.V."/>
            <person name="Woesten H.A.B."/>
        </authorList>
    </citation>
    <scope>NUCLEOTIDE SEQUENCE [LARGE SCALE GENOMIC DNA]</scope>
    <source>
        <strain evidence="15">H4-8 / FGSC 9210</strain>
    </source>
</reference>
<keyword evidence="11" id="KW-0539">Nucleus</keyword>
<feature type="compositionally biased region" description="Basic residues" evidence="12">
    <location>
        <begin position="408"/>
        <end position="417"/>
    </location>
</feature>
<dbReference type="GO" id="GO:0004197">
    <property type="term" value="F:cysteine-type endopeptidase activity"/>
    <property type="evidence" value="ECO:0007669"/>
    <property type="project" value="TreeGrafter"/>
</dbReference>
<dbReference type="STRING" id="578458.D8Q5S7"/>
<evidence type="ECO:0000256" key="12">
    <source>
        <dbReference type="SAM" id="MobiDB-lite"/>
    </source>
</evidence>
<feature type="domain" description="Peptidase C54 catalytic" evidence="13">
    <location>
        <begin position="128"/>
        <end position="399"/>
    </location>
</feature>
<feature type="region of interest" description="Disordered" evidence="12">
    <location>
        <begin position="20"/>
        <end position="86"/>
    </location>
</feature>
<name>D8Q5S7_SCHCM</name>
<dbReference type="GO" id="GO:0034727">
    <property type="term" value="P:piecemeal microautophagy of the nucleus"/>
    <property type="evidence" value="ECO:0007669"/>
    <property type="project" value="TreeGrafter"/>
</dbReference>
<keyword evidence="8" id="KW-0653">Protein transport</keyword>